<dbReference type="InterPro" id="IPR029063">
    <property type="entry name" value="SAM-dependent_MTases_sf"/>
</dbReference>
<feature type="compositionally biased region" description="Basic and acidic residues" evidence="8">
    <location>
        <begin position="578"/>
        <end position="591"/>
    </location>
</feature>
<dbReference type="Gene3D" id="3.40.50.150">
    <property type="entry name" value="Vaccinia Virus protein VP39"/>
    <property type="match status" value="1"/>
</dbReference>
<feature type="compositionally biased region" description="Low complexity" evidence="8">
    <location>
        <begin position="37"/>
        <end position="50"/>
    </location>
</feature>
<comment type="catalytic activity">
    <reaction evidence="6">
        <text>L-arginyl-[protein] + S-adenosyl-L-methionine = N(omega)-methyl-L-arginyl-[protein] + S-adenosyl-L-homocysteine + H(+)</text>
        <dbReference type="Rhea" id="RHEA:48100"/>
        <dbReference type="Rhea" id="RHEA-COMP:10532"/>
        <dbReference type="Rhea" id="RHEA-COMP:11990"/>
        <dbReference type="ChEBI" id="CHEBI:15378"/>
        <dbReference type="ChEBI" id="CHEBI:29965"/>
        <dbReference type="ChEBI" id="CHEBI:57856"/>
        <dbReference type="ChEBI" id="CHEBI:59789"/>
        <dbReference type="ChEBI" id="CHEBI:65280"/>
    </reaction>
    <physiologicalReaction direction="left-to-right" evidence="6">
        <dbReference type="Rhea" id="RHEA:48101"/>
    </physiologicalReaction>
</comment>
<sequence>MSDISREDEERHSDSSFDEADDQDWADWVDDEDVDAQRASSAGGSKTSTGNITYDPLSSNSAPSSSATTGQGSFRVPTRALFADAKGQYEIFDSPVLALRRAKEQEGCDVVAVVKKLGLDALQVIRLVNHIRRNNLPPAAVSGLTGAEPFLNDDSELAPVAGLEDDGLLQLDFDELEVQGEAGQQASSKDASSTGNLHRVQELEEELAAMRLAFEDLRKQYSSRIGLDLDAAAEGSTKGKSRASETSPIAGSSRTHNSFESPSTSGTGATGKRDDDTHYFNSYASNDIHQTMLEDSVRTLTYAKFLLSPRNAAFIRGKTVMDVGCGSGILSLFCARAGAKEVLAIDASDVADRARGNIEANGWGHVVKVKKGKLEDLGEELKPYEGKVDLIVSEWMGYFLLYESMLPSVLVARDCYLNPSTGLLAPSHCRMLLAAVSDAAFLHQRIKFWDDVHGFAMPAMSKGLEVDAYTEGLSKDKLVSSVASVFDLPLQTMQAKQPSFVAPFTLEVTQETTVHGFLNWFDTWFVPLPHPALPSSEKEPGEKRKELKGGEVISGLPPVTTRPVTEADVEGIALKGREEQRLPTSEEERAGGETVSFTTGPEGKETHWKQTVLLLKEPLQVTAGTLITGTMHVVPSTVNSRELDAEIHWVVRSKEEHEARLRGEIKKVETMTVQVWAVR</sequence>
<dbReference type="SUPFAM" id="SSF53335">
    <property type="entry name" value="S-adenosyl-L-methionine-dependent methyltransferases"/>
    <property type="match status" value="1"/>
</dbReference>
<comment type="catalytic activity">
    <reaction evidence="5">
        <text>L-arginyl-[protein] + 2 S-adenosyl-L-methionine = N(omega),N(omega)-dimethyl-L-arginyl-[protein] + 2 S-adenosyl-L-homocysteine + 2 H(+)</text>
        <dbReference type="Rhea" id="RHEA:48096"/>
        <dbReference type="Rhea" id="RHEA-COMP:10532"/>
        <dbReference type="Rhea" id="RHEA-COMP:11991"/>
        <dbReference type="ChEBI" id="CHEBI:15378"/>
        <dbReference type="ChEBI" id="CHEBI:29965"/>
        <dbReference type="ChEBI" id="CHEBI:57856"/>
        <dbReference type="ChEBI" id="CHEBI:59789"/>
        <dbReference type="ChEBI" id="CHEBI:61897"/>
        <dbReference type="EC" id="2.1.1.319"/>
    </reaction>
    <physiologicalReaction direction="left-to-right" evidence="5">
        <dbReference type="Rhea" id="RHEA:48097"/>
    </physiologicalReaction>
</comment>
<dbReference type="PANTHER" id="PTHR11006:SF53">
    <property type="entry name" value="PROTEIN ARGININE N-METHYLTRANSFERASE 3"/>
    <property type="match status" value="1"/>
</dbReference>
<dbReference type="SUPFAM" id="SSF57667">
    <property type="entry name" value="beta-beta-alpha zinc fingers"/>
    <property type="match status" value="1"/>
</dbReference>
<feature type="region of interest" description="Disordered" evidence="8">
    <location>
        <begin position="233"/>
        <end position="275"/>
    </location>
</feature>
<evidence type="ECO:0000256" key="4">
    <source>
        <dbReference type="ARBA" id="ARBA00022691"/>
    </source>
</evidence>
<dbReference type="Pfam" id="PF22528">
    <property type="entry name" value="PRMT_C"/>
    <property type="match status" value="2"/>
</dbReference>
<evidence type="ECO:0000256" key="5">
    <source>
        <dbReference type="ARBA" id="ARBA00047384"/>
    </source>
</evidence>
<evidence type="ECO:0000256" key="8">
    <source>
        <dbReference type="SAM" id="MobiDB-lite"/>
    </source>
</evidence>
<feature type="region of interest" description="Disordered" evidence="8">
    <location>
        <begin position="1"/>
        <end position="72"/>
    </location>
</feature>
<dbReference type="InterPro" id="IPR055135">
    <property type="entry name" value="PRMT_dom"/>
</dbReference>
<keyword evidence="3 7" id="KW-0808">Transferase</keyword>
<gene>
    <name evidence="10" type="ORF">BCV69DRAFT_281762</name>
</gene>
<organism evidence="10 11">
    <name type="scientific">Pseudomicrostroma glucosiphilum</name>
    <dbReference type="NCBI Taxonomy" id="1684307"/>
    <lineage>
        <taxon>Eukaryota</taxon>
        <taxon>Fungi</taxon>
        <taxon>Dikarya</taxon>
        <taxon>Basidiomycota</taxon>
        <taxon>Ustilaginomycotina</taxon>
        <taxon>Exobasidiomycetes</taxon>
        <taxon>Microstromatales</taxon>
        <taxon>Microstromatales incertae sedis</taxon>
        <taxon>Pseudomicrostroma</taxon>
    </lineage>
</organism>
<dbReference type="GO" id="GO:0032259">
    <property type="term" value="P:methylation"/>
    <property type="evidence" value="ECO:0007669"/>
    <property type="project" value="UniProtKB-KW"/>
</dbReference>
<dbReference type="GeneID" id="37013835"/>
<name>A0A316UAH2_9BASI</name>
<dbReference type="AlphaFoldDB" id="A0A316UAH2"/>
<keyword evidence="4 7" id="KW-0949">S-adenosyl-L-methionine</keyword>
<dbReference type="STRING" id="1684307.A0A316UAH2"/>
<dbReference type="PANTHER" id="PTHR11006">
    <property type="entry name" value="PROTEIN ARGININE N-METHYLTRANSFERASE"/>
    <property type="match status" value="1"/>
</dbReference>
<dbReference type="RefSeq" id="XP_025349008.1">
    <property type="nucleotide sequence ID" value="XM_025492101.1"/>
</dbReference>
<dbReference type="InterPro" id="IPR025799">
    <property type="entry name" value="Arg_MeTrfase"/>
</dbReference>
<dbReference type="Gene3D" id="2.70.160.11">
    <property type="entry name" value="Hnrnp arginine n-methyltransferase1"/>
    <property type="match status" value="1"/>
</dbReference>
<dbReference type="Pfam" id="PF06325">
    <property type="entry name" value="PrmA"/>
    <property type="match status" value="1"/>
</dbReference>
<feature type="compositionally biased region" description="Polar residues" evidence="8">
    <location>
        <begin position="244"/>
        <end position="267"/>
    </location>
</feature>
<dbReference type="PROSITE" id="PS51678">
    <property type="entry name" value="SAM_MT_PRMT"/>
    <property type="match status" value="1"/>
</dbReference>
<evidence type="ECO:0000256" key="1">
    <source>
        <dbReference type="ARBA" id="ARBA00011925"/>
    </source>
</evidence>
<evidence type="ECO:0000313" key="10">
    <source>
        <dbReference type="EMBL" id="PWN21848.1"/>
    </source>
</evidence>
<evidence type="ECO:0000313" key="11">
    <source>
        <dbReference type="Proteomes" id="UP000245942"/>
    </source>
</evidence>
<dbReference type="GO" id="GO:0042054">
    <property type="term" value="F:histone methyltransferase activity"/>
    <property type="evidence" value="ECO:0007669"/>
    <property type="project" value="TreeGrafter"/>
</dbReference>
<evidence type="ECO:0000256" key="6">
    <source>
        <dbReference type="ARBA" id="ARBA00049303"/>
    </source>
</evidence>
<evidence type="ECO:0000256" key="3">
    <source>
        <dbReference type="ARBA" id="ARBA00022679"/>
    </source>
</evidence>
<dbReference type="FunFam" id="3.40.50.150:FF:000003">
    <property type="entry name" value="Blast:Protein arginine N-methyltransferase 1"/>
    <property type="match status" value="1"/>
</dbReference>
<protein>
    <recommendedName>
        <fullName evidence="1">type I protein arginine methyltransferase</fullName>
        <ecNumber evidence="1">2.1.1.319</ecNumber>
    </recommendedName>
</protein>
<dbReference type="EMBL" id="KZ819324">
    <property type="protein sequence ID" value="PWN21848.1"/>
    <property type="molecule type" value="Genomic_DNA"/>
</dbReference>
<dbReference type="GO" id="GO:0035242">
    <property type="term" value="F:protein-arginine omega-N asymmetric methyltransferase activity"/>
    <property type="evidence" value="ECO:0007669"/>
    <property type="project" value="UniProtKB-EC"/>
</dbReference>
<proteinExistence type="predicted"/>
<feature type="region of interest" description="Disordered" evidence="8">
    <location>
        <begin position="578"/>
        <end position="604"/>
    </location>
</feature>
<feature type="compositionally biased region" description="Low complexity" evidence="8">
    <location>
        <begin position="58"/>
        <end position="67"/>
    </location>
</feature>
<accession>A0A316UAH2</accession>
<feature type="compositionally biased region" description="Basic and acidic residues" evidence="8">
    <location>
        <begin position="1"/>
        <end position="15"/>
    </location>
</feature>
<feature type="domain" description="Protein arginine N-methyltransferase" evidence="9">
    <location>
        <begin position="430"/>
        <end position="528"/>
    </location>
</feature>
<feature type="compositionally biased region" description="Acidic residues" evidence="8">
    <location>
        <begin position="16"/>
        <end position="34"/>
    </location>
</feature>
<dbReference type="InterPro" id="IPR036236">
    <property type="entry name" value="Znf_C2H2_sf"/>
</dbReference>
<evidence type="ECO:0000256" key="7">
    <source>
        <dbReference type="PROSITE-ProRule" id="PRU01015"/>
    </source>
</evidence>
<reference evidence="10 11" key="1">
    <citation type="journal article" date="2018" name="Mol. Biol. Evol.">
        <title>Broad Genomic Sampling Reveals a Smut Pathogenic Ancestry of the Fungal Clade Ustilaginomycotina.</title>
        <authorList>
            <person name="Kijpornyongpan T."/>
            <person name="Mondo S.J."/>
            <person name="Barry K."/>
            <person name="Sandor L."/>
            <person name="Lee J."/>
            <person name="Lipzen A."/>
            <person name="Pangilinan J."/>
            <person name="LaButti K."/>
            <person name="Hainaut M."/>
            <person name="Henrissat B."/>
            <person name="Grigoriev I.V."/>
            <person name="Spatafora J.W."/>
            <person name="Aime M.C."/>
        </authorList>
    </citation>
    <scope>NUCLEOTIDE SEQUENCE [LARGE SCALE GENOMIC DNA]</scope>
    <source>
        <strain evidence="10 11">MCA 4718</strain>
    </source>
</reference>
<evidence type="ECO:0000259" key="9">
    <source>
        <dbReference type="Pfam" id="PF22528"/>
    </source>
</evidence>
<dbReference type="GO" id="GO:0005634">
    <property type="term" value="C:nucleus"/>
    <property type="evidence" value="ECO:0007669"/>
    <property type="project" value="TreeGrafter"/>
</dbReference>
<dbReference type="EC" id="2.1.1.319" evidence="1"/>
<dbReference type="CDD" id="cd02440">
    <property type="entry name" value="AdoMet_MTases"/>
    <property type="match status" value="1"/>
</dbReference>
<evidence type="ECO:0000256" key="2">
    <source>
        <dbReference type="ARBA" id="ARBA00022603"/>
    </source>
</evidence>
<dbReference type="OrthoDB" id="7848332at2759"/>
<feature type="domain" description="Protein arginine N-methyltransferase" evidence="9">
    <location>
        <begin position="593"/>
        <end position="653"/>
    </location>
</feature>
<keyword evidence="11" id="KW-1185">Reference proteome</keyword>
<dbReference type="Proteomes" id="UP000245942">
    <property type="component" value="Unassembled WGS sequence"/>
</dbReference>
<keyword evidence="2 7" id="KW-0489">Methyltransferase</keyword>